<dbReference type="EMBL" id="FOXO01000013">
    <property type="protein sequence ID" value="SFP96548.1"/>
    <property type="molecule type" value="Genomic_DNA"/>
</dbReference>
<evidence type="ECO:0000256" key="1">
    <source>
        <dbReference type="SAM" id="Phobius"/>
    </source>
</evidence>
<reference evidence="3" key="1">
    <citation type="submission" date="2016-10" db="EMBL/GenBank/DDBJ databases">
        <authorList>
            <person name="Varghese N."/>
            <person name="Submissions S."/>
        </authorList>
    </citation>
    <scope>NUCLEOTIDE SEQUENCE [LARGE SCALE GENOMIC DNA]</scope>
    <source>
        <strain evidence="3">P18</strain>
    </source>
</reference>
<sequence length="386" mass="43127">MDNNTQEVIRAGGEILKSVTAAIDKNDYSKLAGDITNTIKSVSFETKTTYTSGNRSQNQNYTRAPQSKKYPFFAKKISKYNGLLEVILGSSIFACLLPVAIVGGVMGGMAYGLPLTGILAINAIIVLAGIGKLKFAKLFHQYGNIVGNNEYFKISDLAKAALKSDSEVLKDIKKMIKKGYLPRARLDATETTCMITDEAYQLYLGAERDRLEREKRELDQQKAAVNLDTRSREGLTGVDAILADGEEYIRYVRATNDIIPDTEDMSNKLYRLESIMNRIFEQVKKNPQSADDLHKLMNYYLPTTKKLLEAYVELDRQTVQGENVQQTKNEIDSAMDTINEAFEKLLDSLFQDMAWDISSDISVMKTMMAQDGLTSEGGMAMQTMPK</sequence>
<protein>
    <submittedName>
        <fullName evidence="2">5-bromo-4-chloroindolyl phosphate hydrolysis protein</fullName>
    </submittedName>
</protein>
<evidence type="ECO:0000313" key="3">
    <source>
        <dbReference type="Proteomes" id="UP000182624"/>
    </source>
</evidence>
<keyword evidence="1" id="KW-0812">Transmembrane</keyword>
<gene>
    <name evidence="2" type="ORF">SAMN04487928_11385</name>
</gene>
<name>A0A1I5UMX7_9FIRM</name>
<evidence type="ECO:0000313" key="2">
    <source>
        <dbReference type="EMBL" id="SFP96548.1"/>
    </source>
</evidence>
<dbReference type="InterPro" id="IPR018770">
    <property type="entry name" value="ChloroindolylP_hydrolase"/>
</dbReference>
<organism evidence="2 3">
    <name type="scientific">Butyrivibrio proteoclasticus</name>
    <dbReference type="NCBI Taxonomy" id="43305"/>
    <lineage>
        <taxon>Bacteria</taxon>
        <taxon>Bacillati</taxon>
        <taxon>Bacillota</taxon>
        <taxon>Clostridia</taxon>
        <taxon>Lachnospirales</taxon>
        <taxon>Lachnospiraceae</taxon>
        <taxon>Butyrivibrio</taxon>
    </lineage>
</organism>
<accession>A0A1I5UMX7</accession>
<keyword evidence="3" id="KW-1185">Reference proteome</keyword>
<keyword evidence="1" id="KW-1133">Transmembrane helix</keyword>
<feature type="transmembrane region" description="Helical" evidence="1">
    <location>
        <begin position="83"/>
        <end position="105"/>
    </location>
</feature>
<keyword evidence="1" id="KW-0472">Membrane</keyword>
<dbReference type="AlphaFoldDB" id="A0A1I5UMX7"/>
<dbReference type="Pfam" id="PF10112">
    <property type="entry name" value="Halogen_Hydrol"/>
    <property type="match status" value="1"/>
</dbReference>
<proteinExistence type="predicted"/>
<dbReference type="RefSeq" id="WP_074887985.1">
    <property type="nucleotide sequence ID" value="NZ_FOXO01000013.1"/>
</dbReference>
<dbReference type="Proteomes" id="UP000182624">
    <property type="component" value="Unassembled WGS sequence"/>
</dbReference>
<feature type="transmembrane region" description="Helical" evidence="1">
    <location>
        <begin position="111"/>
        <end position="130"/>
    </location>
</feature>
<dbReference type="OrthoDB" id="9782052at2"/>